<evidence type="ECO:0000313" key="3">
    <source>
        <dbReference type="Proteomes" id="UP001219525"/>
    </source>
</evidence>
<comment type="caution">
    <text evidence="2">The sequence shown here is derived from an EMBL/GenBank/DDBJ whole genome shotgun (WGS) entry which is preliminary data.</text>
</comment>
<dbReference type="Proteomes" id="UP001219525">
    <property type="component" value="Unassembled WGS sequence"/>
</dbReference>
<feature type="region of interest" description="Disordered" evidence="1">
    <location>
        <begin position="279"/>
        <end position="303"/>
    </location>
</feature>
<dbReference type="EMBL" id="JARJCW010000008">
    <property type="protein sequence ID" value="KAJ7221457.1"/>
    <property type="molecule type" value="Genomic_DNA"/>
</dbReference>
<keyword evidence="3" id="KW-1185">Reference proteome</keyword>
<feature type="region of interest" description="Disordered" evidence="1">
    <location>
        <begin position="467"/>
        <end position="486"/>
    </location>
</feature>
<name>A0AAD6YH88_9AGAR</name>
<feature type="region of interest" description="Disordered" evidence="1">
    <location>
        <begin position="25"/>
        <end position="88"/>
    </location>
</feature>
<accession>A0AAD6YH88</accession>
<feature type="compositionally biased region" description="Basic residues" evidence="1">
    <location>
        <begin position="60"/>
        <end position="86"/>
    </location>
</feature>
<reference evidence="2" key="1">
    <citation type="submission" date="2023-03" db="EMBL/GenBank/DDBJ databases">
        <title>Massive genome expansion in bonnet fungi (Mycena s.s.) driven by repeated elements and novel gene families across ecological guilds.</title>
        <authorList>
            <consortium name="Lawrence Berkeley National Laboratory"/>
            <person name="Harder C.B."/>
            <person name="Miyauchi S."/>
            <person name="Viragh M."/>
            <person name="Kuo A."/>
            <person name="Thoen E."/>
            <person name="Andreopoulos B."/>
            <person name="Lu D."/>
            <person name="Skrede I."/>
            <person name="Drula E."/>
            <person name="Henrissat B."/>
            <person name="Morin E."/>
            <person name="Kohler A."/>
            <person name="Barry K."/>
            <person name="LaButti K."/>
            <person name="Morin E."/>
            <person name="Salamov A."/>
            <person name="Lipzen A."/>
            <person name="Mereny Z."/>
            <person name="Hegedus B."/>
            <person name="Baldrian P."/>
            <person name="Stursova M."/>
            <person name="Weitz H."/>
            <person name="Taylor A."/>
            <person name="Grigoriev I.V."/>
            <person name="Nagy L.G."/>
            <person name="Martin F."/>
            <person name="Kauserud H."/>
        </authorList>
    </citation>
    <scope>NUCLEOTIDE SEQUENCE</scope>
    <source>
        <strain evidence="2">9144</strain>
    </source>
</reference>
<gene>
    <name evidence="2" type="ORF">GGX14DRAFT_669807</name>
</gene>
<evidence type="ECO:0000313" key="2">
    <source>
        <dbReference type="EMBL" id="KAJ7221457.1"/>
    </source>
</evidence>
<evidence type="ECO:0000256" key="1">
    <source>
        <dbReference type="SAM" id="MobiDB-lite"/>
    </source>
</evidence>
<protein>
    <submittedName>
        <fullName evidence="2">Uncharacterized protein</fullName>
    </submittedName>
</protein>
<proteinExistence type="predicted"/>
<sequence>MHIHAPGKGTFSSVKSPSAMVPLHSPLPWAHTPRAPQQPAGSRGPVCSTRLRIDVSVVPKQRKGRHRRRRRTRQVPHHSPHAKPMRRLSVSLEDAEGECHRASAFEHEEGSTAPMSVIPCFIFGTNDGLLWSSGLRKQAAGGRRAAGPSGASGWWGLGEAGGGGQWADKRAAGLRRSGTSWVAVDSGGTGEQQLADSARCGARRGWQAASGGFFNKWAVMAVCRPERNTGVQQAQMHSRARAGHRAGIRTSGSHMRTVTQAVTRRRRWELLLDTSSGAGADGSWDTHSSHAARPGPRRGPQQDDATTAIIRDGVQIPAQPADDLDDAAAHFRSTCGVARGIAHRSRGAARGARASSVACAHALLRSPARAYEDGLHLVAEGGDDLEVPEDPKLAFKRLGGNTKELSDMLRPAGPAHFAIARGVQRDGIHDATDFAQMAGKYSLRLRSIHGSPGGNERMFFGRLKVGHEEEENKKEKESAEGRARVKEVGQADLSKLSTGAAALACSMGPETRFSRGDMVERKM</sequence>
<organism evidence="2 3">
    <name type="scientific">Mycena pura</name>
    <dbReference type="NCBI Taxonomy" id="153505"/>
    <lineage>
        <taxon>Eukaryota</taxon>
        <taxon>Fungi</taxon>
        <taxon>Dikarya</taxon>
        <taxon>Basidiomycota</taxon>
        <taxon>Agaricomycotina</taxon>
        <taxon>Agaricomycetes</taxon>
        <taxon>Agaricomycetidae</taxon>
        <taxon>Agaricales</taxon>
        <taxon>Marasmiineae</taxon>
        <taxon>Mycenaceae</taxon>
        <taxon>Mycena</taxon>
    </lineage>
</organism>
<dbReference type="AlphaFoldDB" id="A0AAD6YH88"/>